<feature type="signal peptide" evidence="2">
    <location>
        <begin position="1"/>
        <end position="21"/>
    </location>
</feature>
<accession>A0A9P6ZRY4</accession>
<dbReference type="Proteomes" id="UP000714275">
    <property type="component" value="Unassembled WGS sequence"/>
</dbReference>
<dbReference type="AlphaFoldDB" id="A0A9P6ZRY4"/>
<feature type="transmembrane region" description="Helical" evidence="1">
    <location>
        <begin position="33"/>
        <end position="54"/>
    </location>
</feature>
<keyword evidence="4" id="KW-1185">Reference proteome</keyword>
<name>A0A9P6ZRY4_9AGAM</name>
<keyword evidence="2" id="KW-0732">Signal</keyword>
<evidence type="ECO:0000313" key="3">
    <source>
        <dbReference type="EMBL" id="KAG1774716.1"/>
    </source>
</evidence>
<comment type="caution">
    <text evidence="3">The sequence shown here is derived from an EMBL/GenBank/DDBJ whole genome shotgun (WGS) entry which is preliminary data.</text>
</comment>
<keyword evidence="1" id="KW-1133">Transmembrane helix</keyword>
<evidence type="ECO:0000256" key="1">
    <source>
        <dbReference type="SAM" id="Phobius"/>
    </source>
</evidence>
<feature type="chain" id="PRO_5040406609" evidence="2">
    <location>
        <begin position="22"/>
        <end position="119"/>
    </location>
</feature>
<keyword evidence="1" id="KW-0812">Transmembrane</keyword>
<organism evidence="3 4">
    <name type="scientific">Suillus placidus</name>
    <dbReference type="NCBI Taxonomy" id="48579"/>
    <lineage>
        <taxon>Eukaryota</taxon>
        <taxon>Fungi</taxon>
        <taxon>Dikarya</taxon>
        <taxon>Basidiomycota</taxon>
        <taxon>Agaricomycotina</taxon>
        <taxon>Agaricomycetes</taxon>
        <taxon>Agaricomycetidae</taxon>
        <taxon>Boletales</taxon>
        <taxon>Suillineae</taxon>
        <taxon>Suillaceae</taxon>
        <taxon>Suillus</taxon>
    </lineage>
</organism>
<keyword evidence="1" id="KW-0472">Membrane</keyword>
<sequence>MLCWAFCALWVVALLHYDIKAETWSLAEYLRLFAIYCSSTLVCTLEFMVMLSFWGNLKWKHPIATVWFLILGSVGQASRHLIPSENNLELLANSSLPHEDPDMSHLSDSQLDEKVFYFF</sequence>
<evidence type="ECO:0000313" key="4">
    <source>
        <dbReference type="Proteomes" id="UP000714275"/>
    </source>
</evidence>
<dbReference type="EMBL" id="JABBWD010000039">
    <property type="protein sequence ID" value="KAG1774716.1"/>
    <property type="molecule type" value="Genomic_DNA"/>
</dbReference>
<dbReference type="OrthoDB" id="2602423at2759"/>
<proteinExistence type="predicted"/>
<evidence type="ECO:0000256" key="2">
    <source>
        <dbReference type="SAM" id="SignalP"/>
    </source>
</evidence>
<reference evidence="3" key="1">
    <citation type="journal article" date="2020" name="New Phytol.">
        <title>Comparative genomics reveals dynamic genome evolution in host specialist ectomycorrhizal fungi.</title>
        <authorList>
            <person name="Lofgren L.A."/>
            <person name="Nguyen N.H."/>
            <person name="Vilgalys R."/>
            <person name="Ruytinx J."/>
            <person name="Liao H.L."/>
            <person name="Branco S."/>
            <person name="Kuo A."/>
            <person name="LaButti K."/>
            <person name="Lipzen A."/>
            <person name="Andreopoulos W."/>
            <person name="Pangilinan J."/>
            <person name="Riley R."/>
            <person name="Hundley H."/>
            <person name="Na H."/>
            <person name="Barry K."/>
            <person name="Grigoriev I.V."/>
            <person name="Stajich J.E."/>
            <person name="Kennedy P.G."/>
        </authorList>
    </citation>
    <scope>NUCLEOTIDE SEQUENCE</scope>
    <source>
        <strain evidence="3">DOB743</strain>
    </source>
</reference>
<protein>
    <submittedName>
        <fullName evidence="3">Uncharacterized protein</fullName>
    </submittedName>
</protein>
<gene>
    <name evidence="3" type="ORF">EV702DRAFT_481466</name>
</gene>